<dbReference type="Pfam" id="PF00172">
    <property type="entry name" value="Zn_clus"/>
    <property type="match status" value="1"/>
</dbReference>
<dbReference type="InterPro" id="IPR021858">
    <property type="entry name" value="Fun_TF"/>
</dbReference>
<dbReference type="InterPro" id="IPR052400">
    <property type="entry name" value="Zn2-C6_fungal_TF"/>
</dbReference>
<protein>
    <recommendedName>
        <fullName evidence="6">Zn(2)-C6 fungal-type domain-containing protein</fullName>
    </recommendedName>
</protein>
<reference evidence="7 8" key="1">
    <citation type="submission" date="2024-07" db="EMBL/GenBank/DDBJ databases">
        <title>Section-level genome sequencing and comparative genomics of Aspergillus sections Usti and Cavernicolus.</title>
        <authorList>
            <consortium name="Lawrence Berkeley National Laboratory"/>
            <person name="Nybo J.L."/>
            <person name="Vesth T.C."/>
            <person name="Theobald S."/>
            <person name="Frisvad J.C."/>
            <person name="Larsen T.O."/>
            <person name="Kjaerboelling I."/>
            <person name="Rothschild-Mancinelli K."/>
            <person name="Lyhne E.K."/>
            <person name="Kogle M.E."/>
            <person name="Barry K."/>
            <person name="Clum A."/>
            <person name="Na H."/>
            <person name="Ledsgaard L."/>
            <person name="Lin J."/>
            <person name="Lipzen A."/>
            <person name="Kuo A."/>
            <person name="Riley R."/>
            <person name="Mondo S."/>
            <person name="LaButti K."/>
            <person name="Haridas S."/>
            <person name="Pangalinan J."/>
            <person name="Salamov A.A."/>
            <person name="Simmons B.A."/>
            <person name="Magnuson J.K."/>
            <person name="Chen J."/>
            <person name="Drula E."/>
            <person name="Henrissat B."/>
            <person name="Wiebenga A."/>
            <person name="Lubbers R.J."/>
            <person name="Gomes A.C."/>
            <person name="Makela M.R."/>
            <person name="Stajich J."/>
            <person name="Grigoriev I.V."/>
            <person name="Mortensen U.H."/>
            <person name="De vries R.P."/>
            <person name="Baker S.E."/>
            <person name="Andersen M.R."/>
        </authorList>
    </citation>
    <scope>NUCLEOTIDE SEQUENCE [LARGE SCALE GENOMIC DNA]</scope>
    <source>
        <strain evidence="7 8">CBS 600.67</strain>
    </source>
</reference>
<evidence type="ECO:0000256" key="5">
    <source>
        <dbReference type="SAM" id="MobiDB-lite"/>
    </source>
</evidence>
<feature type="domain" description="Zn(2)-C6 fungal-type" evidence="6">
    <location>
        <begin position="21"/>
        <end position="51"/>
    </location>
</feature>
<proteinExistence type="predicted"/>
<evidence type="ECO:0000313" key="8">
    <source>
        <dbReference type="Proteomes" id="UP001610335"/>
    </source>
</evidence>
<gene>
    <name evidence="7" type="ORF">BDW59DRAFT_150631</name>
</gene>
<dbReference type="Gene3D" id="4.10.240.10">
    <property type="entry name" value="Zn(2)-C6 fungal-type DNA-binding domain"/>
    <property type="match status" value="1"/>
</dbReference>
<dbReference type="Pfam" id="PF11951">
    <property type="entry name" value="Fungal_trans_2"/>
    <property type="match status" value="1"/>
</dbReference>
<dbReference type="PANTHER" id="PTHR47657:SF12">
    <property type="entry name" value="ZN(II)2CYS6 TRANSCRIPTION FACTOR (EUROFUNG)"/>
    <property type="match status" value="1"/>
</dbReference>
<dbReference type="InterPro" id="IPR036864">
    <property type="entry name" value="Zn2-C6_fun-type_DNA-bd_sf"/>
</dbReference>
<dbReference type="PROSITE" id="PS50048">
    <property type="entry name" value="ZN2_CY6_FUNGAL_2"/>
    <property type="match status" value="1"/>
</dbReference>
<keyword evidence="8" id="KW-1185">Reference proteome</keyword>
<dbReference type="Proteomes" id="UP001610335">
    <property type="component" value="Unassembled WGS sequence"/>
</dbReference>
<organism evidence="7 8">
    <name type="scientific">Aspergillus cavernicola</name>
    <dbReference type="NCBI Taxonomy" id="176166"/>
    <lineage>
        <taxon>Eukaryota</taxon>
        <taxon>Fungi</taxon>
        <taxon>Dikarya</taxon>
        <taxon>Ascomycota</taxon>
        <taxon>Pezizomycotina</taxon>
        <taxon>Eurotiomycetes</taxon>
        <taxon>Eurotiomycetidae</taxon>
        <taxon>Eurotiales</taxon>
        <taxon>Aspergillaceae</taxon>
        <taxon>Aspergillus</taxon>
        <taxon>Aspergillus subgen. Nidulantes</taxon>
    </lineage>
</organism>
<keyword evidence="1" id="KW-0805">Transcription regulation</keyword>
<evidence type="ECO:0000256" key="4">
    <source>
        <dbReference type="ARBA" id="ARBA00023242"/>
    </source>
</evidence>
<comment type="caution">
    <text evidence="7">The sequence shown here is derived from an EMBL/GenBank/DDBJ whole genome shotgun (WGS) entry which is preliminary data.</text>
</comment>
<keyword evidence="4" id="KW-0539">Nucleus</keyword>
<keyword evidence="2" id="KW-0238">DNA-binding</keyword>
<sequence>MEQQRKSRGPPRRSHKKSRNGCKSCRRRHMRCDETRPECNNCTNHGCQCDYGLLPPPQRAVSGIHDTIRTSDNSDMGVRKRPIYYNPPFLSPNLPMNHQRLLSHIVSISTQIEIFDCSDYISYMKKVPSFITIALSHDFVMNSLLAWAALHIAWTTSNESAVIVGQECRGLAIRGLQRAMGTFGKENADAVLAASILLAWQASNPSEYTILTRGAEMVAISMKSWKQSSLFTKYLNEQRSFASLPLVIDHSSGIPRTEDLISLAKMPVAQSKIEKLITNRAEETKVLRQITSLVRSFENTLCIRPAEDSFSIMKELREMTFWLPLEILKRVPADPVTMVLLAHIYAVALSVQPLLSVRGGLYFPTASMTPIENIQRELLRLSCEVEKGRQDLVHLLEIMEYPLETLEHFRRRRAMELSSLSAESYW</sequence>
<evidence type="ECO:0000256" key="2">
    <source>
        <dbReference type="ARBA" id="ARBA00023125"/>
    </source>
</evidence>
<dbReference type="PROSITE" id="PS00463">
    <property type="entry name" value="ZN2_CY6_FUNGAL_1"/>
    <property type="match status" value="1"/>
</dbReference>
<dbReference type="SMART" id="SM00066">
    <property type="entry name" value="GAL4"/>
    <property type="match status" value="1"/>
</dbReference>
<dbReference type="InterPro" id="IPR001138">
    <property type="entry name" value="Zn2Cys6_DnaBD"/>
</dbReference>
<name>A0ABR4HZK3_9EURO</name>
<evidence type="ECO:0000313" key="7">
    <source>
        <dbReference type="EMBL" id="KAL2820860.1"/>
    </source>
</evidence>
<evidence type="ECO:0000256" key="3">
    <source>
        <dbReference type="ARBA" id="ARBA00023163"/>
    </source>
</evidence>
<dbReference type="SUPFAM" id="SSF57701">
    <property type="entry name" value="Zn2/Cys6 DNA-binding domain"/>
    <property type="match status" value="1"/>
</dbReference>
<dbReference type="EMBL" id="JBFXLS010000068">
    <property type="protein sequence ID" value="KAL2820860.1"/>
    <property type="molecule type" value="Genomic_DNA"/>
</dbReference>
<evidence type="ECO:0000256" key="1">
    <source>
        <dbReference type="ARBA" id="ARBA00023015"/>
    </source>
</evidence>
<dbReference type="CDD" id="cd00067">
    <property type="entry name" value="GAL4"/>
    <property type="match status" value="1"/>
</dbReference>
<keyword evidence="3" id="KW-0804">Transcription</keyword>
<evidence type="ECO:0000259" key="6">
    <source>
        <dbReference type="PROSITE" id="PS50048"/>
    </source>
</evidence>
<feature type="region of interest" description="Disordered" evidence="5">
    <location>
        <begin position="1"/>
        <end position="20"/>
    </location>
</feature>
<accession>A0ABR4HZK3</accession>
<dbReference type="PANTHER" id="PTHR47657">
    <property type="entry name" value="STEROL REGULATORY ELEMENT-BINDING PROTEIN ECM22"/>
    <property type="match status" value="1"/>
</dbReference>